<gene>
    <name evidence="2" type="ORF">NTE_01310</name>
</gene>
<dbReference type="Proteomes" id="UP000028194">
    <property type="component" value="Chromosome"/>
</dbReference>
<dbReference type="GO" id="GO:0004519">
    <property type="term" value="F:endonuclease activity"/>
    <property type="evidence" value="ECO:0007669"/>
    <property type="project" value="UniProtKB-KW"/>
</dbReference>
<dbReference type="KEGG" id="nev:NTE_01310"/>
<evidence type="ECO:0000313" key="2">
    <source>
        <dbReference type="EMBL" id="AIF83378.1"/>
    </source>
</evidence>
<dbReference type="InterPro" id="IPR027434">
    <property type="entry name" value="Homing_endonucl"/>
</dbReference>
<dbReference type="PROSITE" id="PS50819">
    <property type="entry name" value="INTEIN_ENDONUCLEASE"/>
    <property type="match status" value="1"/>
</dbReference>
<organism evidence="2 3">
    <name type="scientific">Candidatus Nitrososphaera evergladensis SR1</name>
    <dbReference type="NCBI Taxonomy" id="1459636"/>
    <lineage>
        <taxon>Archaea</taxon>
        <taxon>Nitrososphaerota</taxon>
        <taxon>Nitrososphaeria</taxon>
        <taxon>Nitrososphaerales</taxon>
        <taxon>Nitrososphaeraceae</taxon>
        <taxon>Nitrososphaera</taxon>
    </lineage>
</organism>
<dbReference type="RefSeq" id="WP_148700160.1">
    <property type="nucleotide sequence ID" value="NZ_CP007174.1"/>
</dbReference>
<dbReference type="PRINTS" id="PR00379">
    <property type="entry name" value="INTEIN"/>
</dbReference>
<keyword evidence="2" id="KW-0540">Nuclease</keyword>
<dbReference type="InterPro" id="IPR006142">
    <property type="entry name" value="INTEIN"/>
</dbReference>
<accession>A0A075MQA7</accession>
<feature type="domain" description="DOD-type homing endonuclease" evidence="1">
    <location>
        <begin position="52"/>
        <end position="190"/>
    </location>
</feature>
<keyword evidence="2" id="KW-0255">Endonuclease</keyword>
<keyword evidence="3" id="KW-1185">Reference proteome</keyword>
<dbReference type="OrthoDB" id="65293at2157"/>
<keyword evidence="2" id="KW-0378">Hydrolase</keyword>
<protein>
    <submittedName>
        <fullName evidence="2">LAGLIDADG endonuclease</fullName>
    </submittedName>
</protein>
<evidence type="ECO:0000259" key="1">
    <source>
        <dbReference type="PROSITE" id="PS50819"/>
    </source>
</evidence>
<dbReference type="InterPro" id="IPR004860">
    <property type="entry name" value="LAGLIDADG_dom"/>
</dbReference>
<sequence>MKSKSLSRQSTVHLIKDKFDIPLSTCYLWFSGSQSPHGALGKLKTRENLFYVLGVLLGDGYAYNWQSSYKVGILVKDESFAKKFAERLSTCTGGKVTAYPSRKRNLWFVKVGNHELFTLFKDFKSNLNLVKDETISKAHALQFIEGFFDAEGCVKVVKEKARKTPKICLDFTNTNYEVLEVVQKLLRTSLNIESGFSVQHDKRPNRKPVYHLRIYKKDYIRIFFENMQTIKLNKEKALHLKKWLQRDVTVKL</sequence>
<dbReference type="AlphaFoldDB" id="A0A075MQA7"/>
<dbReference type="Pfam" id="PF14528">
    <property type="entry name" value="LAGLIDADG_3"/>
    <property type="match status" value="1"/>
</dbReference>
<dbReference type="SUPFAM" id="SSF55608">
    <property type="entry name" value="Homing endonucleases"/>
    <property type="match status" value="1"/>
</dbReference>
<proteinExistence type="predicted"/>
<name>A0A075MQA7_9ARCH</name>
<dbReference type="Gene3D" id="3.10.28.10">
    <property type="entry name" value="Homing endonucleases"/>
    <property type="match status" value="1"/>
</dbReference>
<dbReference type="GeneID" id="41597112"/>
<reference evidence="2 3" key="1">
    <citation type="journal article" date="2014" name="PLoS ONE">
        <title>Genome Sequence of Candidatus Nitrososphaera evergladensis from Group I.1b Enriched from Everglades Soil Reveals Novel Genomic Features of the Ammonia-Oxidizing Archaea.</title>
        <authorList>
            <person name="Zhalnina K.V."/>
            <person name="Dias R."/>
            <person name="Leonard M.T."/>
            <person name="Dorr de Quadros P."/>
            <person name="Camargo F.A."/>
            <person name="Drew J.C."/>
            <person name="Farmerie W.G."/>
            <person name="Daroub S.H."/>
            <person name="Triplett E.W."/>
        </authorList>
    </citation>
    <scope>NUCLEOTIDE SEQUENCE [LARGE SCALE GENOMIC DNA]</scope>
    <source>
        <strain evidence="2 3">SR1</strain>
    </source>
</reference>
<dbReference type="GO" id="GO:0016539">
    <property type="term" value="P:intein-mediated protein splicing"/>
    <property type="evidence" value="ECO:0007669"/>
    <property type="project" value="InterPro"/>
</dbReference>
<dbReference type="EMBL" id="CP007174">
    <property type="protein sequence ID" value="AIF83378.1"/>
    <property type="molecule type" value="Genomic_DNA"/>
</dbReference>
<dbReference type="eggNOG" id="arCOG03156">
    <property type="taxonomic scope" value="Archaea"/>
</dbReference>
<dbReference type="HOGENOM" id="CLU_1100915_0_0_2"/>
<evidence type="ECO:0000313" key="3">
    <source>
        <dbReference type="Proteomes" id="UP000028194"/>
    </source>
</evidence>
<dbReference type="InterPro" id="IPR004042">
    <property type="entry name" value="Intein_endonuc_central"/>
</dbReference>